<protein>
    <submittedName>
        <fullName evidence="1">Uncharacterized protein</fullName>
    </submittedName>
</protein>
<name>A0AAV5VID5_9BILA</name>
<comment type="caution">
    <text evidence="1">The sequence shown here is derived from an EMBL/GenBank/DDBJ whole genome shotgun (WGS) entry which is preliminary data.</text>
</comment>
<evidence type="ECO:0000313" key="1">
    <source>
        <dbReference type="EMBL" id="GMT18385.1"/>
    </source>
</evidence>
<feature type="non-terminal residue" evidence="1">
    <location>
        <position position="117"/>
    </location>
</feature>
<gene>
    <name evidence="1" type="ORF">PFISCL1PPCAC_9682</name>
</gene>
<dbReference type="EMBL" id="BTSY01000003">
    <property type="protein sequence ID" value="GMT18385.1"/>
    <property type="molecule type" value="Genomic_DNA"/>
</dbReference>
<accession>A0AAV5VID5</accession>
<sequence>ESIKSCLSLRVKRLRIDDFCTDQGLTQFQHTVELLNGIKIGEISIDDDTLSDMQAAYFLKLINNCGIDRLILFIKNCQISDPGRLLLDLASCCKQISLYQRANYANVSHNSAYLFGL</sequence>
<dbReference type="AlphaFoldDB" id="A0AAV5VID5"/>
<organism evidence="1 2">
    <name type="scientific">Pristionchus fissidentatus</name>
    <dbReference type="NCBI Taxonomy" id="1538716"/>
    <lineage>
        <taxon>Eukaryota</taxon>
        <taxon>Metazoa</taxon>
        <taxon>Ecdysozoa</taxon>
        <taxon>Nematoda</taxon>
        <taxon>Chromadorea</taxon>
        <taxon>Rhabditida</taxon>
        <taxon>Rhabditina</taxon>
        <taxon>Diplogasteromorpha</taxon>
        <taxon>Diplogasteroidea</taxon>
        <taxon>Neodiplogasteridae</taxon>
        <taxon>Pristionchus</taxon>
    </lineage>
</organism>
<keyword evidence="2" id="KW-1185">Reference proteome</keyword>
<reference evidence="1" key="1">
    <citation type="submission" date="2023-10" db="EMBL/GenBank/DDBJ databases">
        <title>Genome assembly of Pristionchus species.</title>
        <authorList>
            <person name="Yoshida K."/>
            <person name="Sommer R.J."/>
        </authorList>
    </citation>
    <scope>NUCLEOTIDE SEQUENCE</scope>
    <source>
        <strain evidence="1">RS5133</strain>
    </source>
</reference>
<dbReference type="Proteomes" id="UP001432322">
    <property type="component" value="Unassembled WGS sequence"/>
</dbReference>
<evidence type="ECO:0000313" key="2">
    <source>
        <dbReference type="Proteomes" id="UP001432322"/>
    </source>
</evidence>
<feature type="non-terminal residue" evidence="1">
    <location>
        <position position="1"/>
    </location>
</feature>
<proteinExistence type="predicted"/>